<evidence type="ECO:0000313" key="5">
    <source>
        <dbReference type="Proteomes" id="UP000199025"/>
    </source>
</evidence>
<dbReference type="InterPro" id="IPR036291">
    <property type="entry name" value="NAD(P)-bd_dom_sf"/>
</dbReference>
<dbReference type="GO" id="GO:0005829">
    <property type="term" value="C:cytosol"/>
    <property type="evidence" value="ECO:0007669"/>
    <property type="project" value="TreeGrafter"/>
</dbReference>
<dbReference type="PROSITE" id="PS51096">
    <property type="entry name" value="PTS_EIIA_TYPE_4"/>
    <property type="match status" value="1"/>
</dbReference>
<dbReference type="InterPro" id="IPR004701">
    <property type="entry name" value="PTS_EIIA_man-typ"/>
</dbReference>
<feature type="domain" description="PTS EIIA type-4" evidence="3">
    <location>
        <begin position="129"/>
        <end position="294"/>
    </location>
</feature>
<dbReference type="Pfam" id="PF00107">
    <property type="entry name" value="ADH_zinc_N"/>
    <property type="match status" value="1"/>
</dbReference>
<dbReference type="SUPFAM" id="SSF51735">
    <property type="entry name" value="NAD(P)-binding Rossmann-fold domains"/>
    <property type="match status" value="1"/>
</dbReference>
<sequence>MRAVQVTEFGGPEVLKNVELPEPVPAEGQVLIEVDHAGVNYADTHQAENTYLAPSRLPLVPGGEVVGRTPDGRRVVALLNGGGGYAERAVADAGMFVPVPDGIDDLTALSFIVQGATAWLLLRKSAHLEAGESVVVHAAAGGVGSIAVQLAKAWGAGRVIATASSEEKRSLALELGADVTVDSRAEDMTAALREANGGKRVDVVLDMTGGRVTDQSVAALAPFGRLAFYGMASREQPKPVQPGSLLRHSTAIAGMWLPHALSLPGNVFGTAMAELFDLALAGRVRAIAGGEYGLSQAREAHEALRSRATVGKLVLDPRR</sequence>
<keyword evidence="1" id="KW-0521">NADP</keyword>
<dbReference type="InterPro" id="IPR013154">
    <property type="entry name" value="ADH-like_N"/>
</dbReference>
<proteinExistence type="predicted"/>
<dbReference type="GO" id="GO:0003960">
    <property type="term" value="F:quinone reductase (NADPH) activity"/>
    <property type="evidence" value="ECO:0007669"/>
    <property type="project" value="TreeGrafter"/>
</dbReference>
<accession>A0A1I3X3L9</accession>
<name>A0A1I3X3L9_9PSEU</name>
<reference evidence="4 5" key="1">
    <citation type="submission" date="2016-10" db="EMBL/GenBank/DDBJ databases">
        <authorList>
            <person name="de Groot N.N."/>
        </authorList>
    </citation>
    <scope>NUCLEOTIDE SEQUENCE [LARGE SCALE GENOMIC DNA]</scope>
    <source>
        <strain evidence="4 5">DSM 44468</strain>
    </source>
</reference>
<evidence type="ECO:0000313" key="4">
    <source>
        <dbReference type="EMBL" id="SFK13411.1"/>
    </source>
</evidence>
<dbReference type="GO" id="GO:0016020">
    <property type="term" value="C:membrane"/>
    <property type="evidence" value="ECO:0007669"/>
    <property type="project" value="InterPro"/>
</dbReference>
<keyword evidence="5" id="KW-1185">Reference proteome</keyword>
<dbReference type="Gene3D" id="3.90.180.10">
    <property type="entry name" value="Medium-chain alcohol dehydrogenases, catalytic domain"/>
    <property type="match status" value="1"/>
</dbReference>
<keyword evidence="2" id="KW-0560">Oxidoreductase</keyword>
<organism evidence="4 5">
    <name type="scientific">Amycolatopsis sacchari</name>
    <dbReference type="NCBI Taxonomy" id="115433"/>
    <lineage>
        <taxon>Bacteria</taxon>
        <taxon>Bacillati</taxon>
        <taxon>Actinomycetota</taxon>
        <taxon>Actinomycetes</taxon>
        <taxon>Pseudonocardiales</taxon>
        <taxon>Pseudonocardiaceae</taxon>
        <taxon>Amycolatopsis</taxon>
    </lineage>
</organism>
<evidence type="ECO:0000259" key="3">
    <source>
        <dbReference type="PROSITE" id="PS51096"/>
    </source>
</evidence>
<dbReference type="InterPro" id="IPR013149">
    <property type="entry name" value="ADH-like_C"/>
</dbReference>
<gene>
    <name evidence="4" type="ORF">SAMN05421835_11496</name>
</gene>
<evidence type="ECO:0000256" key="2">
    <source>
        <dbReference type="ARBA" id="ARBA00023002"/>
    </source>
</evidence>
<dbReference type="STRING" id="115433.SAMN05421835_11496"/>
<dbReference type="PANTHER" id="PTHR48106">
    <property type="entry name" value="QUINONE OXIDOREDUCTASE PIG3-RELATED"/>
    <property type="match status" value="1"/>
</dbReference>
<protein>
    <submittedName>
        <fullName evidence="4">NADPH2:quinone reductase</fullName>
    </submittedName>
</protein>
<dbReference type="RefSeq" id="WP_091511016.1">
    <property type="nucleotide sequence ID" value="NZ_FORP01000014.1"/>
</dbReference>
<dbReference type="SUPFAM" id="SSF50129">
    <property type="entry name" value="GroES-like"/>
    <property type="match status" value="1"/>
</dbReference>
<evidence type="ECO:0000256" key="1">
    <source>
        <dbReference type="ARBA" id="ARBA00022857"/>
    </source>
</evidence>
<dbReference type="AlphaFoldDB" id="A0A1I3X3L9"/>
<dbReference type="OrthoDB" id="9805883at2"/>
<dbReference type="SMART" id="SM00829">
    <property type="entry name" value="PKS_ER"/>
    <property type="match status" value="1"/>
</dbReference>
<dbReference type="GO" id="GO:0070402">
    <property type="term" value="F:NADPH binding"/>
    <property type="evidence" value="ECO:0007669"/>
    <property type="project" value="TreeGrafter"/>
</dbReference>
<dbReference type="InterPro" id="IPR011032">
    <property type="entry name" value="GroES-like_sf"/>
</dbReference>
<dbReference type="EMBL" id="FORP01000014">
    <property type="protein sequence ID" value="SFK13411.1"/>
    <property type="molecule type" value="Genomic_DNA"/>
</dbReference>
<dbReference type="Proteomes" id="UP000199025">
    <property type="component" value="Unassembled WGS sequence"/>
</dbReference>
<dbReference type="InterPro" id="IPR020843">
    <property type="entry name" value="ER"/>
</dbReference>
<dbReference type="GO" id="GO:0009401">
    <property type="term" value="P:phosphoenolpyruvate-dependent sugar phosphotransferase system"/>
    <property type="evidence" value="ECO:0007669"/>
    <property type="project" value="InterPro"/>
</dbReference>
<dbReference type="Pfam" id="PF08240">
    <property type="entry name" value="ADH_N"/>
    <property type="match status" value="1"/>
</dbReference>
<dbReference type="GO" id="GO:0035925">
    <property type="term" value="F:mRNA 3'-UTR AU-rich region binding"/>
    <property type="evidence" value="ECO:0007669"/>
    <property type="project" value="TreeGrafter"/>
</dbReference>
<dbReference type="Gene3D" id="3.40.50.720">
    <property type="entry name" value="NAD(P)-binding Rossmann-like Domain"/>
    <property type="match status" value="1"/>
</dbReference>
<dbReference type="PANTHER" id="PTHR48106:SF13">
    <property type="entry name" value="QUINONE OXIDOREDUCTASE-RELATED"/>
    <property type="match status" value="1"/>
</dbReference>
<dbReference type="CDD" id="cd08241">
    <property type="entry name" value="QOR1"/>
    <property type="match status" value="1"/>
</dbReference>